<dbReference type="PROSITE" id="PS51318">
    <property type="entry name" value="TAT"/>
    <property type="match status" value="1"/>
</dbReference>
<accession>A0AB73IKE7</accession>
<dbReference type="InterPro" id="IPR037165">
    <property type="entry name" value="AldOxase/xan_DH_Mopterin-bd_sf"/>
</dbReference>
<dbReference type="SUPFAM" id="SSF56003">
    <property type="entry name" value="Molybdenum cofactor-binding domain"/>
    <property type="match status" value="2"/>
</dbReference>
<dbReference type="EMBL" id="JAURTK010000008">
    <property type="protein sequence ID" value="MDP9650171.1"/>
    <property type="molecule type" value="Genomic_DNA"/>
</dbReference>
<dbReference type="SMART" id="SM01008">
    <property type="entry name" value="Ald_Xan_dh_C"/>
    <property type="match status" value="1"/>
</dbReference>
<dbReference type="RefSeq" id="WP_087754446.1">
    <property type="nucleotide sequence ID" value="NZ_JAURTK010000008.1"/>
</dbReference>
<dbReference type="GO" id="GO:0047121">
    <property type="term" value="F:isoquinoline 1-oxidoreductase activity"/>
    <property type="evidence" value="ECO:0007669"/>
    <property type="project" value="UniProtKB-EC"/>
</dbReference>
<dbReference type="Gene3D" id="3.90.1170.50">
    <property type="entry name" value="Aldehyde oxidase/xanthine dehydrogenase, a/b hammerhead"/>
    <property type="match status" value="1"/>
</dbReference>
<dbReference type="Proteomes" id="UP001229486">
    <property type="component" value="Unassembled WGS sequence"/>
</dbReference>
<proteinExistence type="predicted"/>
<evidence type="ECO:0000313" key="3">
    <source>
        <dbReference type="EMBL" id="MDP9650171.1"/>
    </source>
</evidence>
<dbReference type="PANTHER" id="PTHR47495">
    <property type="entry name" value="ALDEHYDE DEHYDROGENASE"/>
    <property type="match status" value="1"/>
</dbReference>
<gene>
    <name evidence="3" type="ORF">J2793_005639</name>
</gene>
<dbReference type="Pfam" id="PF20256">
    <property type="entry name" value="MoCoBD_2"/>
    <property type="match status" value="2"/>
</dbReference>
<dbReference type="InterPro" id="IPR012368">
    <property type="entry name" value="OxRdtase_Mopterin-bd_su_IorB"/>
</dbReference>
<dbReference type="InterPro" id="IPR000674">
    <property type="entry name" value="Ald_Oxase/Xan_DH_a/b"/>
</dbReference>
<evidence type="ECO:0000259" key="2">
    <source>
        <dbReference type="SMART" id="SM01008"/>
    </source>
</evidence>
<reference evidence="3" key="1">
    <citation type="submission" date="2023-07" db="EMBL/GenBank/DDBJ databases">
        <title>Sorghum-associated microbial communities from plants grown in Nebraska, USA.</title>
        <authorList>
            <person name="Schachtman D."/>
        </authorList>
    </citation>
    <scope>NUCLEOTIDE SEQUENCE</scope>
    <source>
        <strain evidence="3">DS1061</strain>
    </source>
</reference>
<feature type="region of interest" description="Disordered" evidence="1">
    <location>
        <begin position="1"/>
        <end position="22"/>
    </location>
</feature>
<feature type="domain" description="Aldehyde oxidase/xanthine dehydrogenase a/b hammerhead" evidence="2">
    <location>
        <begin position="243"/>
        <end position="321"/>
    </location>
</feature>
<dbReference type="AlphaFoldDB" id="A0AB73IKE7"/>
<dbReference type="InterPro" id="IPR052516">
    <property type="entry name" value="N-heterocyclic_Hydroxylase"/>
</dbReference>
<dbReference type="Pfam" id="PF02738">
    <property type="entry name" value="MoCoBD_1"/>
    <property type="match status" value="1"/>
</dbReference>
<dbReference type="PIRSF" id="PIRSF036389">
    <property type="entry name" value="IOR_B"/>
    <property type="match status" value="1"/>
</dbReference>
<dbReference type="InterPro" id="IPR046867">
    <property type="entry name" value="AldOxase/xan_DH_MoCoBD2"/>
</dbReference>
<evidence type="ECO:0000313" key="4">
    <source>
        <dbReference type="Proteomes" id="UP001229486"/>
    </source>
</evidence>
<keyword evidence="3" id="KW-0560">Oxidoreductase</keyword>
<dbReference type="EC" id="1.3.99.16" evidence="3"/>
<dbReference type="InterPro" id="IPR008274">
    <property type="entry name" value="AldOxase/xan_DH_MoCoBD1"/>
</dbReference>
<name>A0AB73IKE7_9BURK</name>
<dbReference type="NCBIfam" id="TIGR01409">
    <property type="entry name" value="TAT_signal_seq"/>
    <property type="match status" value="1"/>
</dbReference>
<organism evidence="3 4">
    <name type="scientific">Paraburkholderia caledonica</name>
    <dbReference type="NCBI Taxonomy" id="134536"/>
    <lineage>
        <taxon>Bacteria</taxon>
        <taxon>Pseudomonadati</taxon>
        <taxon>Pseudomonadota</taxon>
        <taxon>Betaproteobacteria</taxon>
        <taxon>Burkholderiales</taxon>
        <taxon>Burkholderiaceae</taxon>
        <taxon>Paraburkholderia</taxon>
    </lineage>
</organism>
<sequence>MSQGLLDAQNGATSSPEANGKRGVSRRTFLKLSVTVGAAAGGGLLLGFSMPAVSQDQKAGKSVIGGDANEAAQNGVFAPNAFIQIDTAGKVTLVIPKVEMGQGVYTSIPMLIAEELEVPLDTVTLDHAPPDEKLFTDPLLGGQLTGGSTSIRYAWEPMRKAGATARMLLIGAAAQQWQVDAASCHAKSGQVIHAASNRSIGYGQLVDAAAKLPVPQNVPLKDPKDFKIIGTAVKRLDSPEKVDGTATFGLDVRLPDMVYAAIANCPVFGGKLASVDDTNAKKIPGVRQVVKIDNAVAVIGDHTWAAKRGLQALDIKWNEGADAKLSMKQIVDDLANASQRNGAVARKDGDVVHAFSNAKTRVDAVYQQPFLAHATMEPINCTVHVRPDGCEIWLGSQVPTRVRDAAMAVTGLPADKIVVHNHLIGGGFGRRLEFDMVTQAVKIGKQVSTPVKVLWTREEDIQHDMYRPYYYDKISAGLDANGKPLAWQHRIVGSSIMARFAPPAFKDGLDPDAVEVASDLPYDLPNQLVDYVRQEPHAIPTAFWRGVGPTRGTFVVESFIDELAAEAKVDPVKYRRDLLGKTPRALNVLNTAAQAANWGSAVPKGQGRGVSVMHAFGSYFAIVVDVAVDQGEVAVKRVVCAVDCGMVVNPNTVEAQVQGGIIFGITAALYSEITIKDGRVEQNNFTDYRMLRIDETPPIDVHIVKSSEAPGGIGEPGTAALAPALTNAIFAATGKRLRQLPVGSQLKTA</sequence>
<evidence type="ECO:0000256" key="1">
    <source>
        <dbReference type="SAM" id="MobiDB-lite"/>
    </source>
</evidence>
<dbReference type="Gene3D" id="3.30.365.10">
    <property type="entry name" value="Aldehyde oxidase/xanthine dehydrogenase, molybdopterin binding domain"/>
    <property type="match status" value="4"/>
</dbReference>
<dbReference type="InterPro" id="IPR006311">
    <property type="entry name" value="TAT_signal"/>
</dbReference>
<dbReference type="InterPro" id="IPR019546">
    <property type="entry name" value="TAT_signal_bac_arc"/>
</dbReference>
<dbReference type="PANTHER" id="PTHR47495:SF2">
    <property type="entry name" value="ALDEHYDE DEHYDROGENASE"/>
    <property type="match status" value="1"/>
</dbReference>
<protein>
    <submittedName>
        <fullName evidence="3">Isoquinoline 1-oxidoreductase beta subunit</fullName>
        <ecNumber evidence="3">1.3.99.16</ecNumber>
    </submittedName>
</protein>
<comment type="caution">
    <text evidence="3">The sequence shown here is derived from an EMBL/GenBank/DDBJ whole genome shotgun (WGS) entry which is preliminary data.</text>
</comment>